<dbReference type="NCBIfam" id="TIGR00573">
    <property type="entry name" value="dnaq"/>
    <property type="match status" value="1"/>
</dbReference>
<dbReference type="RefSeq" id="WP_349641614.1">
    <property type="nucleotide sequence ID" value="NZ_CAWVOH010000001.1"/>
</dbReference>
<dbReference type="Proteomes" id="UP001314241">
    <property type="component" value="Unassembled WGS sequence"/>
</dbReference>
<dbReference type="Gene3D" id="3.30.420.10">
    <property type="entry name" value="Ribonuclease H-like superfamily/Ribonuclease H"/>
    <property type="match status" value="1"/>
</dbReference>
<keyword evidence="3" id="KW-0269">Exonuclease</keyword>
<accession>A0ABM9N4I7</accession>
<dbReference type="Pfam" id="PF00929">
    <property type="entry name" value="RNase_T"/>
    <property type="match status" value="1"/>
</dbReference>
<protein>
    <submittedName>
        <fullName evidence="6">Alpha subunit (Gram-positive type) (PolC)</fullName>
        <ecNumber evidence="6">3.6.4.12</ecNumber>
    </submittedName>
</protein>
<proteinExistence type="predicted"/>
<dbReference type="EMBL" id="CAWVOH010000001">
    <property type="protein sequence ID" value="CAK8054072.1"/>
    <property type="molecule type" value="Genomic_DNA"/>
</dbReference>
<sequence>MQAKDSFVVVDLETTGPSVAKGGRIIQIGMTFIKNRKIVEHFDSFVNPGQNIDRQIQQLTHIRPKDVRNAPYFEELVSVLRSLLEGQIFVAHNVNFDYPYLNEEMKRLGFPPLDLVAIDTVQLAQILLPQAPGYRLTDLTNYLKLPLNNAHRANADAQATALLLLELWQRAAALPKKVQTQLESIDWGLLRQSQDFLKMAMHSTVLPEKKPDQDEIKSTHSFNNNYPMKLSQKATQLGQEFEKRPQQNHLMNQIYNFVSKPKPGILQIASQPKMGKTLAYLLPLYYQKAAWPSLLLTDDWGLMHQQVTLLNWLNQTIGGQLSWALLDLPENYLDFAKFKNSLKEARQNGGHIWQARLLVWLNHTQTGNLREIPVGIARVAAWRTIRGSQNSRYFQAAWQKALQADVIMMSDQGYWQLSDSLLNKRQLKKWPLVVLERPINFFRQMESAFNIELDLNNFPEDYRDLLNKEVRYSKRQTGQIKKHYRNLLSARDGLLKLIGKPAELVGQTKAFLQALLTLQKHLQSSGASSNFGPQEAEKILEKIKFCQKNPEYLRPISPIEGDDGQVRYKISLDLKAIYQKAFIEKLQRLVIMADYLPQSLGHFLTMAPEEYSMQKSAVPLVQPAVNVIQPERYDFMEHLTALLAAGQQKILILQPDRSGIQTAYQSIKRTYGDDYNVVAQDITAPLAKLKRQYHDQSNMIMIVDSGYMKTLWQQTTALPAVVMIPDSQAVDNQGQLKEILIALQSHPISLCLLNMSPKELGPVRRQVRILKDGQEDLIAFYQELFEFDPD</sequence>
<dbReference type="InterPro" id="IPR013520">
    <property type="entry name" value="Ribonucl_H"/>
</dbReference>
<gene>
    <name evidence="6" type="ORF">R54876_GBNLAHCA_00632</name>
</gene>
<evidence type="ECO:0000313" key="7">
    <source>
        <dbReference type="Proteomes" id="UP001314241"/>
    </source>
</evidence>
<comment type="caution">
    <text evidence="6">The sequence shown here is derived from an EMBL/GenBank/DDBJ whole genome shotgun (WGS) entry which is preliminary data.</text>
</comment>
<evidence type="ECO:0000259" key="5">
    <source>
        <dbReference type="PROSITE" id="PS51193"/>
    </source>
</evidence>
<dbReference type="PANTHER" id="PTHR30231">
    <property type="entry name" value="DNA POLYMERASE III SUBUNIT EPSILON"/>
    <property type="match status" value="1"/>
</dbReference>
<keyword evidence="2 6" id="KW-0378">Hydrolase</keyword>
<dbReference type="InterPro" id="IPR012337">
    <property type="entry name" value="RNaseH-like_sf"/>
</dbReference>
<keyword evidence="1" id="KW-0547">Nucleotide-binding</keyword>
<organism evidence="6 7">
    <name type="scientific">Eupransor demetentiae</name>
    <dbReference type="NCBI Taxonomy" id="3109584"/>
    <lineage>
        <taxon>Bacteria</taxon>
        <taxon>Bacillati</taxon>
        <taxon>Bacillota</taxon>
        <taxon>Bacilli</taxon>
        <taxon>Lactobacillales</taxon>
        <taxon>Lactobacillaceae</taxon>
        <taxon>Eupransor</taxon>
    </lineage>
</organism>
<dbReference type="GO" id="GO:0003678">
    <property type="term" value="F:DNA helicase activity"/>
    <property type="evidence" value="ECO:0007669"/>
    <property type="project" value="UniProtKB-EC"/>
</dbReference>
<evidence type="ECO:0000313" key="6">
    <source>
        <dbReference type="EMBL" id="CAK8054072.1"/>
    </source>
</evidence>
<feature type="domain" description="Helicase ATP-binding" evidence="5">
    <location>
        <begin position="233"/>
        <end position="486"/>
    </location>
</feature>
<dbReference type="GO" id="GO:0016787">
    <property type="term" value="F:hydrolase activity"/>
    <property type="evidence" value="ECO:0007669"/>
    <property type="project" value="UniProtKB-KW"/>
</dbReference>
<dbReference type="InterPro" id="IPR006054">
    <property type="entry name" value="DnaQ"/>
</dbReference>
<dbReference type="EC" id="3.6.4.12" evidence="6"/>
<name>A0ABM9N4I7_9LACO</name>
<dbReference type="SMART" id="SM00479">
    <property type="entry name" value="EXOIII"/>
    <property type="match status" value="1"/>
</dbReference>
<dbReference type="PANTHER" id="PTHR30231:SF41">
    <property type="entry name" value="DNA POLYMERASE III SUBUNIT EPSILON"/>
    <property type="match status" value="1"/>
</dbReference>
<dbReference type="InterPro" id="IPR036397">
    <property type="entry name" value="RNaseH_sf"/>
</dbReference>
<evidence type="ECO:0000256" key="3">
    <source>
        <dbReference type="ARBA" id="ARBA00022839"/>
    </source>
</evidence>
<keyword evidence="3" id="KW-0540">Nuclease</keyword>
<keyword evidence="4" id="KW-0067">ATP-binding</keyword>
<reference evidence="6 7" key="1">
    <citation type="submission" date="2024-01" db="EMBL/GenBank/DDBJ databases">
        <authorList>
            <person name="Botero Cardona J."/>
        </authorList>
    </citation>
    <scope>NUCLEOTIDE SEQUENCE [LARGE SCALE GENOMIC DNA]</scope>
    <source>
        <strain evidence="6 7">LMG 33000</strain>
    </source>
</reference>
<dbReference type="CDD" id="cd06127">
    <property type="entry name" value="DEDDh"/>
    <property type="match status" value="1"/>
</dbReference>
<evidence type="ECO:0000256" key="1">
    <source>
        <dbReference type="ARBA" id="ARBA00022741"/>
    </source>
</evidence>
<dbReference type="InterPro" id="IPR014013">
    <property type="entry name" value="Helic_SF1/SF2_ATP-bd_DinG/Rad3"/>
</dbReference>
<dbReference type="SUPFAM" id="SSF53098">
    <property type="entry name" value="Ribonuclease H-like"/>
    <property type="match status" value="1"/>
</dbReference>
<dbReference type="PROSITE" id="PS51193">
    <property type="entry name" value="HELICASE_ATP_BIND_2"/>
    <property type="match status" value="1"/>
</dbReference>
<evidence type="ECO:0000256" key="2">
    <source>
        <dbReference type="ARBA" id="ARBA00022801"/>
    </source>
</evidence>
<evidence type="ECO:0000256" key="4">
    <source>
        <dbReference type="ARBA" id="ARBA00022840"/>
    </source>
</evidence>
<keyword evidence="7" id="KW-1185">Reference proteome</keyword>